<protein>
    <submittedName>
        <fullName evidence="3">Transporter</fullName>
    </submittedName>
</protein>
<sequence length="127" mass="13650">MLTELDEILKSLAPETDSQQYVFCQVPGDVTAYLEWAPVAIIQEREGSTLILTESAAREAGLEYADTFHRITLMVHSSLQAVGLTAAVSGRLAQAGIAANMVAGYCHDHIFVPAERAEEALGLLSGF</sequence>
<dbReference type="Proteomes" id="UP000065641">
    <property type="component" value="Chromosome"/>
</dbReference>
<evidence type="ECO:0000313" key="3">
    <source>
        <dbReference type="EMBL" id="ALO45811.1"/>
    </source>
</evidence>
<dbReference type="RefSeq" id="WP_058021321.1">
    <property type="nucleotide sequence ID" value="NZ_CP013189.1"/>
</dbReference>
<dbReference type="SUPFAM" id="SSF55021">
    <property type="entry name" value="ACT-like"/>
    <property type="match status" value="2"/>
</dbReference>
<proteinExistence type="predicted"/>
<keyword evidence="4" id="KW-1185">Reference proteome</keyword>
<dbReference type="InterPro" id="IPR027795">
    <property type="entry name" value="CASTOR_ACT_dom"/>
</dbReference>
<dbReference type="PANTHER" id="PTHR39199:SF1">
    <property type="entry name" value="BLR5128 PROTEIN"/>
    <property type="match status" value="1"/>
</dbReference>
<dbReference type="InterPro" id="IPR045865">
    <property type="entry name" value="ACT-like_dom_sf"/>
</dbReference>
<gene>
    <name evidence="3" type="ORF">PS2015_1151</name>
</gene>
<dbReference type="Gene3D" id="3.30.2130.10">
    <property type="entry name" value="VC0802-like"/>
    <property type="match status" value="1"/>
</dbReference>
<organism evidence="3 4">
    <name type="scientific">Pseudohongiella spirulinae</name>
    <dbReference type="NCBI Taxonomy" id="1249552"/>
    <lineage>
        <taxon>Bacteria</taxon>
        <taxon>Pseudomonadati</taxon>
        <taxon>Pseudomonadota</taxon>
        <taxon>Gammaproteobacteria</taxon>
        <taxon>Pseudomonadales</taxon>
        <taxon>Pseudohongiellaceae</taxon>
        <taxon>Pseudohongiella</taxon>
    </lineage>
</organism>
<dbReference type="KEGG" id="pspi:PS2015_1151"/>
<dbReference type="EMBL" id="CP013189">
    <property type="protein sequence ID" value="ALO45811.1"/>
    <property type="molecule type" value="Genomic_DNA"/>
</dbReference>
<dbReference type="PANTHER" id="PTHR39199">
    <property type="entry name" value="BLR5128 PROTEIN"/>
    <property type="match status" value="1"/>
</dbReference>
<name>A0A0S2KCH1_9GAMM</name>
<evidence type="ECO:0000313" key="4">
    <source>
        <dbReference type="Proteomes" id="UP000065641"/>
    </source>
</evidence>
<feature type="domain" description="CASTOR ACT" evidence="2">
    <location>
        <begin position="71"/>
        <end position="124"/>
    </location>
</feature>
<dbReference type="Pfam" id="PF13840">
    <property type="entry name" value="ACT_7"/>
    <property type="match status" value="1"/>
</dbReference>
<feature type="domain" description="DUF2241" evidence="1">
    <location>
        <begin position="3"/>
        <end position="68"/>
    </location>
</feature>
<evidence type="ECO:0000259" key="1">
    <source>
        <dbReference type="Pfam" id="PF10000"/>
    </source>
</evidence>
<dbReference type="AlphaFoldDB" id="A0A0S2KCH1"/>
<dbReference type="InterPro" id="IPR018717">
    <property type="entry name" value="DUF2241"/>
</dbReference>
<dbReference type="PATRIC" id="fig|1249552.3.peg.1157"/>
<accession>A0A0S2KCH1</accession>
<dbReference type="OrthoDB" id="517867at2"/>
<reference evidence="3 4" key="1">
    <citation type="submission" date="2015-11" db="EMBL/GenBank/DDBJ databases">
        <authorList>
            <person name="Zhang Y."/>
            <person name="Guo Z."/>
        </authorList>
    </citation>
    <scope>NUCLEOTIDE SEQUENCE [LARGE SCALE GENOMIC DNA]</scope>
    <source>
        <strain evidence="3 4">KCTC 32221</strain>
    </source>
</reference>
<evidence type="ECO:0000259" key="2">
    <source>
        <dbReference type="Pfam" id="PF13840"/>
    </source>
</evidence>
<dbReference type="Pfam" id="PF10000">
    <property type="entry name" value="ACT_3"/>
    <property type="match status" value="1"/>
</dbReference>